<dbReference type="Proteomes" id="UP001144805">
    <property type="component" value="Unassembled WGS sequence"/>
</dbReference>
<dbReference type="InterPro" id="IPR024078">
    <property type="entry name" value="LmbE-like_dom_sf"/>
</dbReference>
<organism evidence="1 2">
    <name type="scientific">Kaistia nematophila</name>
    <dbReference type="NCBI Taxonomy" id="2994654"/>
    <lineage>
        <taxon>Bacteria</taxon>
        <taxon>Pseudomonadati</taxon>
        <taxon>Pseudomonadota</taxon>
        <taxon>Alphaproteobacteria</taxon>
        <taxon>Hyphomicrobiales</taxon>
        <taxon>Kaistiaceae</taxon>
        <taxon>Kaistia</taxon>
    </lineage>
</organism>
<comment type="caution">
    <text evidence="1">The sequence shown here is derived from an EMBL/GenBank/DDBJ whole genome shotgun (WGS) entry which is preliminary data.</text>
</comment>
<dbReference type="PANTHER" id="PTHR12993:SF11">
    <property type="entry name" value="N-ACETYLGLUCOSAMINYL-PHOSPHATIDYLINOSITOL DE-N-ACETYLASE"/>
    <property type="match status" value="1"/>
</dbReference>
<protein>
    <submittedName>
        <fullName evidence="1">PIG-L family deacetylase</fullName>
    </submittedName>
</protein>
<dbReference type="InterPro" id="IPR003737">
    <property type="entry name" value="GlcNAc_PI_deacetylase-related"/>
</dbReference>
<dbReference type="SUPFAM" id="SSF102588">
    <property type="entry name" value="LmbE-like"/>
    <property type="match status" value="1"/>
</dbReference>
<dbReference type="RefSeq" id="WP_266340499.1">
    <property type="nucleotide sequence ID" value="NZ_JAPKNK010000010.1"/>
</dbReference>
<sequence length="256" mass="27981">MIDERIYGGKSLLVVGAHAFDAEVIAGPLAATAAKRGLDVTFLHLTMGEQGHTSLSPAAYASQKRAEADRFCAKLGIQWRELGYPDAFLPDTDEVALKIADVIRELKPDTLVTHWHGSWHKDHRAAANATKTAVLYAALPTLERAYPAFSPSLLLFGENWEDDEGFAPTELVDVSEGFEVWREAITEYELARGLSSFPYVDYYSALYRMRGCLNGSMYAQAFSTTSHSFNAGGGMFNARSSSSRARRSGCGCGGHE</sequence>
<dbReference type="GO" id="GO:0016811">
    <property type="term" value="F:hydrolase activity, acting on carbon-nitrogen (but not peptide) bonds, in linear amides"/>
    <property type="evidence" value="ECO:0007669"/>
    <property type="project" value="TreeGrafter"/>
</dbReference>
<proteinExistence type="predicted"/>
<dbReference type="Pfam" id="PF02585">
    <property type="entry name" value="PIG-L"/>
    <property type="match status" value="1"/>
</dbReference>
<keyword evidence="2" id="KW-1185">Reference proteome</keyword>
<dbReference type="EMBL" id="JAPKNK010000010">
    <property type="protein sequence ID" value="MCX5571545.1"/>
    <property type="molecule type" value="Genomic_DNA"/>
</dbReference>
<accession>A0A9X3E4H3</accession>
<dbReference type="AlphaFoldDB" id="A0A9X3E4H3"/>
<name>A0A9X3E4H3_9HYPH</name>
<evidence type="ECO:0000313" key="1">
    <source>
        <dbReference type="EMBL" id="MCX5571545.1"/>
    </source>
</evidence>
<dbReference type="Gene3D" id="3.40.50.10320">
    <property type="entry name" value="LmbE-like"/>
    <property type="match status" value="1"/>
</dbReference>
<reference evidence="1" key="1">
    <citation type="submission" date="2022-11" db="EMBL/GenBank/DDBJ databases">
        <title>Biodiversity and phylogenetic relationships of bacteria.</title>
        <authorList>
            <person name="Machado R.A.R."/>
            <person name="Bhat A."/>
            <person name="Loulou A."/>
            <person name="Kallel S."/>
        </authorList>
    </citation>
    <scope>NUCLEOTIDE SEQUENCE</scope>
    <source>
        <strain evidence="1">K-TC2</strain>
    </source>
</reference>
<evidence type="ECO:0000313" key="2">
    <source>
        <dbReference type="Proteomes" id="UP001144805"/>
    </source>
</evidence>
<dbReference type="PANTHER" id="PTHR12993">
    <property type="entry name" value="N-ACETYLGLUCOSAMINYL-PHOSPHATIDYLINOSITOL DE-N-ACETYLASE-RELATED"/>
    <property type="match status" value="1"/>
</dbReference>
<gene>
    <name evidence="1" type="ORF">OSH07_20260</name>
</gene>